<dbReference type="SUPFAM" id="SSF56112">
    <property type="entry name" value="Protein kinase-like (PK-like)"/>
    <property type="match status" value="1"/>
</dbReference>
<evidence type="ECO:0000256" key="2">
    <source>
        <dbReference type="ARBA" id="ARBA00022741"/>
    </source>
</evidence>
<dbReference type="PANTHER" id="PTHR45832">
    <property type="entry name" value="SERINE/THREONINE-PROTEIN KINASE SAMKA-RELATED-RELATED"/>
    <property type="match status" value="1"/>
</dbReference>
<name>U9U8E2_RHIID</name>
<evidence type="ECO:0000256" key="3">
    <source>
        <dbReference type="ARBA" id="ARBA00022840"/>
    </source>
</evidence>
<dbReference type="AlphaFoldDB" id="U9U8E2"/>
<comment type="similarity">
    <text evidence="1">Belongs to the protein kinase superfamily. STE Ser/Thr protein kinase family. STE20 subfamily.</text>
</comment>
<dbReference type="InterPro" id="IPR000719">
    <property type="entry name" value="Prot_kinase_dom"/>
</dbReference>
<dbReference type="EMBL" id="KI281462">
    <property type="protein sequence ID" value="ESA15957.1"/>
    <property type="molecule type" value="Genomic_DNA"/>
</dbReference>
<feature type="non-terminal residue" evidence="5">
    <location>
        <position position="1"/>
    </location>
</feature>
<reference evidence="5" key="1">
    <citation type="submission" date="2013-07" db="EMBL/GenBank/DDBJ databases">
        <title>The genome of an arbuscular mycorrhizal fungus provides insights into the evolution of the oldest plant symbiosis.</title>
        <authorList>
            <consortium name="DOE Joint Genome Institute"/>
            <person name="Tisserant E."/>
            <person name="Malbreil M."/>
            <person name="Kuo A."/>
            <person name="Kohler A."/>
            <person name="Symeonidi A."/>
            <person name="Balestrini R."/>
            <person name="Charron P."/>
            <person name="Duensing N."/>
            <person name="Frei-dit-Frey N."/>
            <person name="Gianinazzi-Pearson V."/>
            <person name="Gilbert B."/>
            <person name="Handa Y."/>
            <person name="Hijri M."/>
            <person name="Kaul R."/>
            <person name="Kawaguchi M."/>
            <person name="Krajinski F."/>
            <person name="Lammers P."/>
            <person name="Lapierre D."/>
            <person name="Masclaux F.G."/>
            <person name="Murat C."/>
            <person name="Morin E."/>
            <person name="Ndikumana S."/>
            <person name="Pagni M."/>
            <person name="Petitpierre D."/>
            <person name="Requena N."/>
            <person name="Rosikiewicz P."/>
            <person name="Riley R."/>
            <person name="Saito K."/>
            <person name="San Clemente H."/>
            <person name="Shapiro H."/>
            <person name="van Tuinen D."/>
            <person name="Becard G."/>
            <person name="Bonfante P."/>
            <person name="Paszkowski U."/>
            <person name="Shachar-Hill Y."/>
            <person name="Young J.P."/>
            <person name="Sanders I.R."/>
            <person name="Henrissat B."/>
            <person name="Rensing S.A."/>
            <person name="Grigoriev I.V."/>
            <person name="Corradi N."/>
            <person name="Roux C."/>
            <person name="Martin F."/>
        </authorList>
    </citation>
    <scope>NUCLEOTIDE SEQUENCE</scope>
    <source>
        <strain evidence="5">DAOM 197198</strain>
    </source>
</reference>
<accession>U9U8E2</accession>
<sequence>KFGLTTAIWKNGPLSYDAQHNKNWDSTYKKVSLRYLHNSQEVTDEFINKIKSYLTDTYYGISQNPDTKDYILVYSQNYINEYYNFTNWTSGNEKIDNFIQEVQLKSDKYSKLFEWIPYVGFTDINEIRKEMKLSQTDIMFEWIPYDQFNNVEEIDILGYKGWNRKPNTIVALKCLHDTQNSHDDFINEVKAYQNRKLDNILKMYGVSQNPNTKDYIIVLEYAEGGDFKGYLDKNYEKFDLVNQIKILYSIIGGLTEIHQKWMVHRDLHIGNILLTKIQDQDFLFNSYNCYNYNACISDMGLCKKIGDTDETNIYGVMPYVAPEVLRGKPYTRAADIYSF</sequence>
<dbReference type="InterPro" id="IPR001245">
    <property type="entry name" value="Ser-Thr/Tyr_kinase_cat_dom"/>
</dbReference>
<keyword evidence="3" id="KW-0067">ATP-binding</keyword>
<evidence type="ECO:0000256" key="1">
    <source>
        <dbReference type="ARBA" id="ARBA00008874"/>
    </source>
</evidence>
<feature type="non-terminal residue" evidence="5">
    <location>
        <position position="339"/>
    </location>
</feature>
<dbReference type="VEuPathDB" id="FungiDB:RhiirFUN_023721"/>
<evidence type="ECO:0000259" key="4">
    <source>
        <dbReference type="PROSITE" id="PS50011"/>
    </source>
</evidence>
<dbReference type="PROSITE" id="PS50011">
    <property type="entry name" value="PROTEIN_KINASE_DOM"/>
    <property type="match status" value="1"/>
</dbReference>
<dbReference type="Pfam" id="PF07714">
    <property type="entry name" value="PK_Tyr_Ser-Thr"/>
    <property type="match status" value="1"/>
</dbReference>
<gene>
    <name evidence="5" type="ORF">GLOINDRAFT_23320</name>
</gene>
<dbReference type="HOGENOM" id="CLU_000288_7_34_1"/>
<dbReference type="GO" id="GO:0005524">
    <property type="term" value="F:ATP binding"/>
    <property type="evidence" value="ECO:0007669"/>
    <property type="project" value="UniProtKB-KW"/>
</dbReference>
<keyword evidence="2" id="KW-0547">Nucleotide-binding</keyword>
<dbReference type="CDD" id="cd00180">
    <property type="entry name" value="PKc"/>
    <property type="match status" value="1"/>
</dbReference>
<evidence type="ECO:0000313" key="5">
    <source>
        <dbReference type="EMBL" id="ESA15957.1"/>
    </source>
</evidence>
<dbReference type="eggNOG" id="KOG0192">
    <property type="taxonomic scope" value="Eukaryota"/>
</dbReference>
<dbReference type="InterPro" id="IPR011009">
    <property type="entry name" value="Kinase-like_dom_sf"/>
</dbReference>
<dbReference type="InterPro" id="IPR051931">
    <property type="entry name" value="PAK3-like"/>
</dbReference>
<dbReference type="GO" id="GO:0004672">
    <property type="term" value="F:protein kinase activity"/>
    <property type="evidence" value="ECO:0007669"/>
    <property type="project" value="InterPro"/>
</dbReference>
<dbReference type="Gene3D" id="1.10.510.10">
    <property type="entry name" value="Transferase(Phosphotransferase) domain 1"/>
    <property type="match status" value="1"/>
</dbReference>
<organism evidence="5">
    <name type="scientific">Rhizophagus irregularis (strain DAOM 181602 / DAOM 197198 / MUCL 43194)</name>
    <name type="common">Arbuscular mycorrhizal fungus</name>
    <name type="synonym">Glomus intraradices</name>
    <dbReference type="NCBI Taxonomy" id="747089"/>
    <lineage>
        <taxon>Eukaryota</taxon>
        <taxon>Fungi</taxon>
        <taxon>Fungi incertae sedis</taxon>
        <taxon>Mucoromycota</taxon>
        <taxon>Glomeromycotina</taxon>
        <taxon>Glomeromycetes</taxon>
        <taxon>Glomerales</taxon>
        <taxon>Glomeraceae</taxon>
        <taxon>Rhizophagus</taxon>
    </lineage>
</organism>
<proteinExistence type="inferred from homology"/>
<dbReference type="PANTHER" id="PTHR45832:SF22">
    <property type="entry name" value="SERINE_THREONINE-PROTEIN KINASE SAMKA-RELATED"/>
    <property type="match status" value="1"/>
</dbReference>
<feature type="domain" description="Protein kinase" evidence="4">
    <location>
        <begin position="113"/>
        <end position="339"/>
    </location>
</feature>
<protein>
    <recommendedName>
        <fullName evidence="4">Protein kinase domain-containing protein</fullName>
    </recommendedName>
</protein>